<feature type="region of interest" description="Disordered" evidence="5">
    <location>
        <begin position="1"/>
        <end position="26"/>
    </location>
</feature>
<dbReference type="PANTHER" id="PTHR42884">
    <property type="entry name" value="PROPROTEIN CONVERTASE SUBTILISIN/KEXIN-RELATED"/>
    <property type="match status" value="1"/>
</dbReference>
<feature type="active site" description="Charge relay system" evidence="4">
    <location>
        <position position="212"/>
    </location>
</feature>
<dbReference type="Gene3D" id="3.40.50.200">
    <property type="entry name" value="Peptidase S8/S53 domain"/>
    <property type="match status" value="1"/>
</dbReference>
<evidence type="ECO:0000256" key="4">
    <source>
        <dbReference type="PROSITE-ProRule" id="PRU01240"/>
    </source>
</evidence>
<evidence type="ECO:0000259" key="6">
    <source>
        <dbReference type="Pfam" id="PF00082"/>
    </source>
</evidence>
<feature type="active site" description="Charge relay system" evidence="4">
    <location>
        <position position="429"/>
    </location>
</feature>
<feature type="domain" description="Peptidase S8/S53" evidence="6">
    <location>
        <begin position="237"/>
        <end position="465"/>
    </location>
</feature>
<dbReference type="InterPro" id="IPR000209">
    <property type="entry name" value="Peptidase_S8/S53_dom"/>
</dbReference>
<dbReference type="InterPro" id="IPR015500">
    <property type="entry name" value="Peptidase_S8_subtilisin-rel"/>
</dbReference>
<dbReference type="GO" id="GO:0016020">
    <property type="term" value="C:membrane"/>
    <property type="evidence" value="ECO:0007669"/>
    <property type="project" value="TreeGrafter"/>
</dbReference>
<organism evidence="7 8">
    <name type="scientific">Kribbella caucasensis</name>
    <dbReference type="NCBI Taxonomy" id="2512215"/>
    <lineage>
        <taxon>Bacteria</taxon>
        <taxon>Bacillati</taxon>
        <taxon>Actinomycetota</taxon>
        <taxon>Actinomycetes</taxon>
        <taxon>Propionibacteriales</taxon>
        <taxon>Kribbellaceae</taxon>
        <taxon>Kribbella</taxon>
    </lineage>
</organism>
<dbReference type="GO" id="GO:0016485">
    <property type="term" value="P:protein processing"/>
    <property type="evidence" value="ECO:0007669"/>
    <property type="project" value="TreeGrafter"/>
</dbReference>
<dbReference type="SUPFAM" id="SSF52743">
    <property type="entry name" value="Subtilisin-like"/>
    <property type="match status" value="1"/>
</dbReference>
<keyword evidence="3 4" id="KW-0720">Serine protease</keyword>
<dbReference type="PRINTS" id="PR00723">
    <property type="entry name" value="SUBTILISIN"/>
</dbReference>
<sequence length="605" mass="62271">MPPATKKTSKKATAKRTRSGAPGAAEKIAKDAEGLPRLIYAQASPVSVGGRSMFEMGSVTADTATAVMSEPEVVIAAASRLQTAGFQILQMSSTTINIAGPADLFRSAFECNLVSEDRPVIKEQAREDVAQFVECPDTDLPGLIDTAGTAFAELIEGVALEEPRYFMAANQFPPPVKYWHLDVPGDVSLGCNADKAHRGGSTGRGIKVVMCDSGHFAHPYFGARGYRVGPVVLGPGAANPAADESGHGTAESANIFAVAPDVDFTMVKMSFVNSIGSFNAAVALAPHVISCSWGSSKRNPPLSAADNALAASIAAAVAGGIVVVFSAGNGHFGFPGQHPDVISAGGVFLESDGAMQASDYSSGFASAIYIGRNVPDLSGLVGMRPRAAYIMLPVEPGDQIDVGLGNGQAHPDGDETAANDGWAAISGTSAAAPQLAGAAALVRQACPRLTPAEVRDVLMSSARDVTAGTCFVQPDMGHAAVAGPDLATGAGLMDVARAVMFAKLRCIRQPITPITPISPITPVRPVTPVTPIVPISPVLPITPIRPVTPITPITPVLPITPIRPAPITPAGQVAEPPQAEGLPLTDDDVAALEQIIRTTGDDLDL</sequence>
<dbReference type="PROSITE" id="PS51892">
    <property type="entry name" value="SUBTILASE"/>
    <property type="match status" value="1"/>
</dbReference>
<feature type="compositionally biased region" description="Basic residues" evidence="5">
    <location>
        <begin position="7"/>
        <end position="18"/>
    </location>
</feature>
<gene>
    <name evidence="7" type="ORF">EV643_12463</name>
</gene>
<protein>
    <submittedName>
        <fullName evidence="7">Subtilisin family serine protease</fullName>
    </submittedName>
</protein>
<reference evidence="7 8" key="1">
    <citation type="submission" date="2019-03" db="EMBL/GenBank/DDBJ databases">
        <title>Genomic Encyclopedia of Type Strains, Phase III (KMG-III): the genomes of soil and plant-associated and newly described type strains.</title>
        <authorList>
            <person name="Whitman W."/>
        </authorList>
    </citation>
    <scope>NUCLEOTIDE SEQUENCE [LARGE SCALE GENOMIC DNA]</scope>
    <source>
        <strain evidence="7 8">VKM Ac-2527</strain>
    </source>
</reference>
<dbReference type="EMBL" id="SNWQ01000024">
    <property type="protein sequence ID" value="TDO35177.1"/>
    <property type="molecule type" value="Genomic_DNA"/>
</dbReference>
<dbReference type="GO" id="GO:0004252">
    <property type="term" value="F:serine-type endopeptidase activity"/>
    <property type="evidence" value="ECO:0007669"/>
    <property type="project" value="UniProtKB-UniRule"/>
</dbReference>
<dbReference type="InterPro" id="IPR036852">
    <property type="entry name" value="Peptidase_S8/S53_dom_sf"/>
</dbReference>
<evidence type="ECO:0000256" key="5">
    <source>
        <dbReference type="SAM" id="MobiDB-lite"/>
    </source>
</evidence>
<name>A0A4R6JHV8_9ACTN</name>
<dbReference type="Proteomes" id="UP000295388">
    <property type="component" value="Unassembled WGS sequence"/>
</dbReference>
<keyword evidence="2 4" id="KW-0378">Hydrolase</keyword>
<dbReference type="Pfam" id="PF00082">
    <property type="entry name" value="Peptidase_S8"/>
    <property type="match status" value="1"/>
</dbReference>
<feature type="active site" description="Charge relay system" evidence="4">
    <location>
        <position position="247"/>
    </location>
</feature>
<comment type="similarity">
    <text evidence="4">Belongs to the peptidase S8 family.</text>
</comment>
<proteinExistence type="inferred from homology"/>
<dbReference type="AlphaFoldDB" id="A0A4R6JHV8"/>
<dbReference type="RefSeq" id="WP_133804641.1">
    <property type="nucleotide sequence ID" value="NZ_SNWQ01000024.1"/>
</dbReference>
<evidence type="ECO:0000313" key="8">
    <source>
        <dbReference type="Proteomes" id="UP000295388"/>
    </source>
</evidence>
<evidence type="ECO:0000256" key="3">
    <source>
        <dbReference type="ARBA" id="ARBA00022825"/>
    </source>
</evidence>
<evidence type="ECO:0000256" key="2">
    <source>
        <dbReference type="ARBA" id="ARBA00022801"/>
    </source>
</evidence>
<dbReference type="PANTHER" id="PTHR42884:SF14">
    <property type="entry name" value="NEUROENDOCRINE CONVERTASE 1"/>
    <property type="match status" value="1"/>
</dbReference>
<evidence type="ECO:0000256" key="1">
    <source>
        <dbReference type="ARBA" id="ARBA00022670"/>
    </source>
</evidence>
<keyword evidence="1 4" id="KW-0645">Protease</keyword>
<evidence type="ECO:0000313" key="7">
    <source>
        <dbReference type="EMBL" id="TDO35177.1"/>
    </source>
</evidence>
<comment type="caution">
    <text evidence="7">The sequence shown here is derived from an EMBL/GenBank/DDBJ whole genome shotgun (WGS) entry which is preliminary data.</text>
</comment>
<dbReference type="OrthoDB" id="9798386at2"/>
<keyword evidence="8" id="KW-1185">Reference proteome</keyword>
<accession>A0A4R6JHV8</accession>